<sequence>MQFRYRVIAVCMLVVVSTVATTAYFRSVRTPRTQGNQRAEDRAKPPRVTNYFDERAVFLWGNPPAVASAKSQVQAPASNIRRSDYVGPDTCQSCHKEQHDNWSEHSHRWMNAYATEETVLGDFSGASKTNYMGGDASFFRTNGEFHARLSRNDVVREFRIERTIGRRFYQSYVGRLIDGPDPKNDPLWQLDVHIPFTYWIQQKEWVPETHLSEETPDEQRVDPFESKTLRVYSTGCASCHTTRPIGDWLWSYKSWKRAEIYTPHSFAFDTRGYFSEAHPKLAALIPDGRMPSKKAAASLRYKLESLPAPEFAVTLGISCEACHNGCRDHVAQPKEHRPSFFPASPHLTVLEDQPSHDIWGRTQENINFICARCHSAQNVTYAGGMACFNSQEATDAMNGHCYRGSTNADVAHNEMGNALSCVHCHDPHQAIGQKWARTPDEDDASCLQCHQQFVEPDARAMHTHHSAGSAGSRCMNCHMPKISEGLQDVVRTHMIFSPTNRKMIEANQPNACNLCHVEENIDWTIHNLRKWYGEEHTDYSEQMLSQNYPDRNLAVALGWLRNSSSEATRLIGVDALTKANAQWALTDLINALDDPYLINRQFAQQGLETMLDIDLDTLNYKYYQLGRESRKASLDRIRRSLLPQTVK</sequence>
<dbReference type="InterPro" id="IPR051829">
    <property type="entry name" value="Multiheme_Cytochr_ET"/>
</dbReference>
<dbReference type="InterPro" id="IPR036280">
    <property type="entry name" value="Multihaem_cyt_sf"/>
</dbReference>
<evidence type="ECO:0000256" key="1">
    <source>
        <dbReference type="ARBA" id="ARBA00022729"/>
    </source>
</evidence>
<dbReference type="EMBL" id="CP036276">
    <property type="protein sequence ID" value="QDU44686.1"/>
    <property type="molecule type" value="Genomic_DNA"/>
</dbReference>
<organism evidence="2 3">
    <name type="scientific">Symmachiella dynata</name>
    <dbReference type="NCBI Taxonomy" id="2527995"/>
    <lineage>
        <taxon>Bacteria</taxon>
        <taxon>Pseudomonadati</taxon>
        <taxon>Planctomycetota</taxon>
        <taxon>Planctomycetia</taxon>
        <taxon>Planctomycetales</taxon>
        <taxon>Planctomycetaceae</taxon>
        <taxon>Symmachiella</taxon>
    </lineage>
</organism>
<evidence type="ECO:0000313" key="2">
    <source>
        <dbReference type="EMBL" id="QDU44686.1"/>
    </source>
</evidence>
<dbReference type="PANTHER" id="PTHR35038:SF8">
    <property type="entry name" value="C-TYPE POLYHEME CYTOCHROME OMCC"/>
    <property type="match status" value="1"/>
</dbReference>
<keyword evidence="1" id="KW-0732">Signal</keyword>
<accession>A0A517ZQC0</accession>
<dbReference type="Proteomes" id="UP000319383">
    <property type="component" value="Chromosome"/>
</dbReference>
<name>A0A517ZQC0_9PLAN</name>
<dbReference type="SUPFAM" id="SSF48695">
    <property type="entry name" value="Multiheme cytochromes"/>
    <property type="match status" value="1"/>
</dbReference>
<dbReference type="KEGG" id="sdyn:Mal52_31720"/>
<proteinExistence type="predicted"/>
<keyword evidence="3" id="KW-1185">Reference proteome</keyword>
<gene>
    <name evidence="2" type="ORF">Mal52_31720</name>
</gene>
<dbReference type="AlphaFoldDB" id="A0A517ZQC0"/>
<dbReference type="PANTHER" id="PTHR35038">
    <property type="entry name" value="DISSIMILATORY SULFITE REDUCTASE SIRA"/>
    <property type="match status" value="1"/>
</dbReference>
<dbReference type="Gene3D" id="1.10.1130.10">
    <property type="entry name" value="Flavocytochrome C3, Chain A"/>
    <property type="match status" value="2"/>
</dbReference>
<evidence type="ECO:0000313" key="3">
    <source>
        <dbReference type="Proteomes" id="UP000319383"/>
    </source>
</evidence>
<reference evidence="2 3" key="1">
    <citation type="submission" date="2019-02" db="EMBL/GenBank/DDBJ databases">
        <title>Deep-cultivation of Planctomycetes and their phenomic and genomic characterization uncovers novel biology.</title>
        <authorList>
            <person name="Wiegand S."/>
            <person name="Jogler M."/>
            <person name="Boedeker C."/>
            <person name="Pinto D."/>
            <person name="Vollmers J."/>
            <person name="Rivas-Marin E."/>
            <person name="Kohn T."/>
            <person name="Peeters S.H."/>
            <person name="Heuer A."/>
            <person name="Rast P."/>
            <person name="Oberbeckmann S."/>
            <person name="Bunk B."/>
            <person name="Jeske O."/>
            <person name="Meyerdierks A."/>
            <person name="Storesund J.E."/>
            <person name="Kallscheuer N."/>
            <person name="Luecker S."/>
            <person name="Lage O.M."/>
            <person name="Pohl T."/>
            <person name="Merkel B.J."/>
            <person name="Hornburger P."/>
            <person name="Mueller R.-W."/>
            <person name="Bruemmer F."/>
            <person name="Labrenz M."/>
            <person name="Spormann A.M."/>
            <person name="Op den Camp H."/>
            <person name="Overmann J."/>
            <person name="Amann R."/>
            <person name="Jetten M.S.M."/>
            <person name="Mascher T."/>
            <person name="Medema M.H."/>
            <person name="Devos D.P."/>
            <person name="Kaster A.-K."/>
            <person name="Ovreas L."/>
            <person name="Rohde M."/>
            <person name="Galperin M.Y."/>
            <person name="Jogler C."/>
        </authorList>
    </citation>
    <scope>NUCLEOTIDE SEQUENCE [LARGE SCALE GENOMIC DNA]</scope>
    <source>
        <strain evidence="2 3">Mal52</strain>
    </source>
</reference>
<protein>
    <submittedName>
        <fullName evidence="2">Doubled CXXCH motif (Paired_CXXCH_1)</fullName>
    </submittedName>
</protein>